<dbReference type="Pfam" id="PF00394">
    <property type="entry name" value="Cu-oxidase"/>
    <property type="match status" value="1"/>
</dbReference>
<accession>A0A1X6ZDP1</accession>
<sequence>MPTRRDFLMQGAATTAALALPKRLYAATSGFQTLDARTASVQLAPEGYPETDIWGYGGTMPGPQLRLQQGARLQRRFMNELPQASSVHWHGVRLANAMDGVAGLTQPAVEPGQSFDYDFTAPDAGTYWYHAHNRSTEQVARGLYGALIVEESEPPDLDREEVLILDDWLLDPETAQIDPDFTSRHDRSHAGRRGNFIATNGRHDLSLEVRQHERLRLRLINAANARIFVLSLQGMEGWTVALDGMPLPRPEPLAEALVLGPGQRADLIVDVTAAPDETAHLVRLEDQEAASQVAFPVTGLASAARRDAPDALPPNPGMEVTGLDDARAVRLDMQGGAMGRLESAILNGEKKSFRELVDANQFWSFNGTIGMTDAPLVDVEKGETVKLQIYNDTSFPHAMHLHGLHFREIGEDGRLGPLRDTILMFGGQTRTIGFVADNPGDWLFHCHMLSHAASGMMTWMKVI</sequence>
<protein>
    <submittedName>
        <fullName evidence="6">Multicopper oxidase mco</fullName>
        <ecNumber evidence="6">1.-.-.-</ecNumber>
    </submittedName>
</protein>
<reference evidence="6 7" key="1">
    <citation type="submission" date="2017-03" db="EMBL/GenBank/DDBJ databases">
        <authorList>
            <person name="Afonso C.L."/>
            <person name="Miller P.J."/>
            <person name="Scott M.A."/>
            <person name="Spackman E."/>
            <person name="Goraichik I."/>
            <person name="Dimitrov K.M."/>
            <person name="Suarez D.L."/>
            <person name="Swayne D.E."/>
        </authorList>
    </citation>
    <scope>NUCLEOTIDE SEQUENCE [LARGE SCALE GENOMIC DNA]</scope>
    <source>
        <strain evidence="6 7">CECT 8110</strain>
    </source>
</reference>
<feature type="domain" description="Plastocyanin-like" evidence="4">
    <location>
        <begin position="358"/>
        <end position="462"/>
    </location>
</feature>
<evidence type="ECO:0000256" key="1">
    <source>
        <dbReference type="ARBA" id="ARBA00022723"/>
    </source>
</evidence>
<dbReference type="EMBL" id="FWFU01000003">
    <property type="protein sequence ID" value="SLN48579.1"/>
    <property type="molecule type" value="Genomic_DNA"/>
</dbReference>
<dbReference type="InterPro" id="IPR008972">
    <property type="entry name" value="Cupredoxin"/>
</dbReference>
<keyword evidence="1" id="KW-0479">Metal-binding</keyword>
<dbReference type="GO" id="GO:0005507">
    <property type="term" value="F:copper ion binding"/>
    <property type="evidence" value="ECO:0007669"/>
    <property type="project" value="InterPro"/>
</dbReference>
<keyword evidence="2 6" id="KW-0560">Oxidoreductase</keyword>
<gene>
    <name evidence="6" type="primary">mco_2</name>
    <name evidence="6" type="ORF">ROH8110_02599</name>
</gene>
<dbReference type="InterPro" id="IPR001117">
    <property type="entry name" value="Cu-oxidase_2nd"/>
</dbReference>
<evidence type="ECO:0000259" key="4">
    <source>
        <dbReference type="Pfam" id="PF07731"/>
    </source>
</evidence>
<proteinExistence type="predicted"/>
<name>A0A1X6ZDP1_9RHOB</name>
<dbReference type="PROSITE" id="PS51318">
    <property type="entry name" value="TAT"/>
    <property type="match status" value="1"/>
</dbReference>
<dbReference type="InterPro" id="IPR002355">
    <property type="entry name" value="Cu_oxidase_Cu_BS"/>
</dbReference>
<keyword evidence="7" id="KW-1185">Reference proteome</keyword>
<dbReference type="Pfam" id="PF07731">
    <property type="entry name" value="Cu-oxidase_2"/>
    <property type="match status" value="1"/>
</dbReference>
<dbReference type="RefSeq" id="WP_085818150.1">
    <property type="nucleotide sequence ID" value="NZ_FWFU01000003.1"/>
</dbReference>
<evidence type="ECO:0000259" key="3">
    <source>
        <dbReference type="Pfam" id="PF00394"/>
    </source>
</evidence>
<evidence type="ECO:0000259" key="5">
    <source>
        <dbReference type="Pfam" id="PF07732"/>
    </source>
</evidence>
<dbReference type="Proteomes" id="UP000193207">
    <property type="component" value="Unassembled WGS sequence"/>
</dbReference>
<evidence type="ECO:0000313" key="7">
    <source>
        <dbReference type="Proteomes" id="UP000193207"/>
    </source>
</evidence>
<evidence type="ECO:0000256" key="2">
    <source>
        <dbReference type="ARBA" id="ARBA00023002"/>
    </source>
</evidence>
<feature type="domain" description="Plastocyanin-like" evidence="5">
    <location>
        <begin position="40"/>
        <end position="152"/>
    </location>
</feature>
<dbReference type="GO" id="GO:0030288">
    <property type="term" value="C:outer membrane-bounded periplasmic space"/>
    <property type="evidence" value="ECO:0007669"/>
    <property type="project" value="TreeGrafter"/>
</dbReference>
<dbReference type="PANTHER" id="PTHR11709">
    <property type="entry name" value="MULTI-COPPER OXIDASE"/>
    <property type="match status" value="1"/>
</dbReference>
<dbReference type="EC" id="1.-.-.-" evidence="6"/>
<dbReference type="InterPro" id="IPR045087">
    <property type="entry name" value="Cu-oxidase_fam"/>
</dbReference>
<dbReference type="PROSITE" id="PS00080">
    <property type="entry name" value="MULTICOPPER_OXIDASE2"/>
    <property type="match status" value="1"/>
</dbReference>
<dbReference type="CDD" id="cd13861">
    <property type="entry name" value="CuRO_1_CumA_like"/>
    <property type="match status" value="1"/>
</dbReference>
<dbReference type="InterPro" id="IPR006311">
    <property type="entry name" value="TAT_signal"/>
</dbReference>
<dbReference type="SUPFAM" id="SSF49503">
    <property type="entry name" value="Cupredoxins"/>
    <property type="match status" value="3"/>
</dbReference>
<dbReference type="AlphaFoldDB" id="A0A1X6ZDP1"/>
<dbReference type="OrthoDB" id="9757546at2"/>
<dbReference type="InterPro" id="IPR011707">
    <property type="entry name" value="Cu-oxidase-like_N"/>
</dbReference>
<dbReference type="Gene3D" id="2.60.40.420">
    <property type="entry name" value="Cupredoxins - blue copper proteins"/>
    <property type="match status" value="3"/>
</dbReference>
<dbReference type="InterPro" id="IPR011706">
    <property type="entry name" value="Cu-oxidase_C"/>
</dbReference>
<dbReference type="GO" id="GO:0016491">
    <property type="term" value="F:oxidoreductase activity"/>
    <property type="evidence" value="ECO:0007669"/>
    <property type="project" value="UniProtKB-KW"/>
</dbReference>
<evidence type="ECO:0000313" key="6">
    <source>
        <dbReference type="EMBL" id="SLN48579.1"/>
    </source>
</evidence>
<organism evidence="6 7">
    <name type="scientific">Roseovarius halotolerans</name>
    <dbReference type="NCBI Taxonomy" id="505353"/>
    <lineage>
        <taxon>Bacteria</taxon>
        <taxon>Pseudomonadati</taxon>
        <taxon>Pseudomonadota</taxon>
        <taxon>Alphaproteobacteria</taxon>
        <taxon>Rhodobacterales</taxon>
        <taxon>Roseobacteraceae</taxon>
        <taxon>Roseovarius</taxon>
    </lineage>
</organism>
<dbReference type="Pfam" id="PF07732">
    <property type="entry name" value="Cu-oxidase_3"/>
    <property type="match status" value="1"/>
</dbReference>
<dbReference type="PANTHER" id="PTHR11709:SF2">
    <property type="entry name" value="MULTICOPPER OXIDASE LPR1"/>
    <property type="match status" value="1"/>
</dbReference>
<feature type="domain" description="Plastocyanin-like" evidence="3">
    <location>
        <begin position="162"/>
        <end position="276"/>
    </location>
</feature>